<dbReference type="PANTHER" id="PTHR33713:SF6">
    <property type="entry name" value="ANTITOXIN YEFM"/>
    <property type="match status" value="1"/>
</dbReference>
<evidence type="ECO:0000313" key="4">
    <source>
        <dbReference type="Proteomes" id="UP001596254"/>
    </source>
</evidence>
<protein>
    <recommendedName>
        <fullName evidence="2">Antitoxin</fullName>
    </recommendedName>
</protein>
<dbReference type="EMBL" id="JBHSSK010000021">
    <property type="protein sequence ID" value="MFC6207224.1"/>
    <property type="molecule type" value="Genomic_DNA"/>
</dbReference>
<reference evidence="4" key="1">
    <citation type="journal article" date="2019" name="Int. J. Syst. Evol. Microbiol.">
        <title>The Global Catalogue of Microorganisms (GCM) 10K type strain sequencing project: providing services to taxonomists for standard genome sequencing and annotation.</title>
        <authorList>
            <consortium name="The Broad Institute Genomics Platform"/>
            <consortium name="The Broad Institute Genome Sequencing Center for Infectious Disease"/>
            <person name="Wu L."/>
            <person name="Ma J."/>
        </authorList>
    </citation>
    <scope>NUCLEOTIDE SEQUENCE [LARGE SCALE GENOMIC DNA]</scope>
    <source>
        <strain evidence="4">CCM 8905</strain>
    </source>
</reference>
<dbReference type="InterPro" id="IPR006442">
    <property type="entry name" value="Antitoxin_Phd/YefM"/>
</dbReference>
<dbReference type="PANTHER" id="PTHR33713">
    <property type="entry name" value="ANTITOXIN YAFN-RELATED"/>
    <property type="match status" value="1"/>
</dbReference>
<name>A0ABW1SRV1_9LACO</name>
<comment type="similarity">
    <text evidence="1 2">Belongs to the phD/YefM antitoxin family.</text>
</comment>
<evidence type="ECO:0000256" key="2">
    <source>
        <dbReference type="RuleBase" id="RU362080"/>
    </source>
</evidence>
<dbReference type="SUPFAM" id="SSF143120">
    <property type="entry name" value="YefM-like"/>
    <property type="match status" value="1"/>
</dbReference>
<proteinExistence type="inferred from homology"/>
<gene>
    <name evidence="3" type="ORF">ACFP1G_07000</name>
</gene>
<evidence type="ECO:0000313" key="3">
    <source>
        <dbReference type="EMBL" id="MFC6207224.1"/>
    </source>
</evidence>
<dbReference type="InterPro" id="IPR036165">
    <property type="entry name" value="YefM-like_sf"/>
</dbReference>
<dbReference type="Proteomes" id="UP001596254">
    <property type="component" value="Unassembled WGS sequence"/>
</dbReference>
<comment type="caution">
    <text evidence="3">The sequence shown here is derived from an EMBL/GenBank/DDBJ whole genome shotgun (WGS) entry which is preliminary data.</text>
</comment>
<dbReference type="Pfam" id="PF02604">
    <property type="entry name" value="PhdYeFM_antitox"/>
    <property type="match status" value="1"/>
</dbReference>
<accession>A0ABW1SRV1</accession>
<comment type="function">
    <text evidence="2">Antitoxin component of a type II toxin-antitoxin (TA) system.</text>
</comment>
<dbReference type="RefSeq" id="WP_125691680.1">
    <property type="nucleotide sequence ID" value="NZ_JBHSSK010000021.1"/>
</dbReference>
<dbReference type="InterPro" id="IPR051405">
    <property type="entry name" value="phD/YefM_antitoxin"/>
</dbReference>
<evidence type="ECO:0000256" key="1">
    <source>
        <dbReference type="ARBA" id="ARBA00009981"/>
    </source>
</evidence>
<keyword evidence="4" id="KW-1185">Reference proteome</keyword>
<dbReference type="Gene3D" id="3.40.1620.10">
    <property type="entry name" value="YefM-like domain"/>
    <property type="match status" value="1"/>
</dbReference>
<organism evidence="3 4">
    <name type="scientific">Levilactobacillus tongjiangensis</name>
    <dbReference type="NCBI Taxonomy" id="2486023"/>
    <lineage>
        <taxon>Bacteria</taxon>
        <taxon>Bacillati</taxon>
        <taxon>Bacillota</taxon>
        <taxon>Bacilli</taxon>
        <taxon>Lactobacillales</taxon>
        <taxon>Lactobacillaceae</taxon>
        <taxon>Levilactobacillus</taxon>
    </lineage>
</organism>
<sequence>MQAVNYSNFRQNLKSHLKSVNDDSEPLIVTTKDSKDDVVVLSVEEYDSLIETAKITANSYLMDKIKRGNQQLSAGKFENHPLIEETDHE</sequence>
<dbReference type="NCBIfam" id="TIGR01552">
    <property type="entry name" value="phd_fam"/>
    <property type="match status" value="1"/>
</dbReference>